<reference evidence="2 3" key="1">
    <citation type="journal article" date="2010" name="Nat. Biotechnol.">
        <title>Genome sequence of the model mushroom Schizophyllum commune.</title>
        <authorList>
            <person name="Ohm R.A."/>
            <person name="de Jong J.F."/>
            <person name="Lugones L.G."/>
            <person name="Aerts A."/>
            <person name="Kothe E."/>
            <person name="Stajich J.E."/>
            <person name="de Vries R.P."/>
            <person name="Record E."/>
            <person name="Levasseur A."/>
            <person name="Baker S.E."/>
            <person name="Bartholomew K.A."/>
            <person name="Coutinho P.M."/>
            <person name="Erdmann S."/>
            <person name="Fowler T.J."/>
            <person name="Gathman A.C."/>
            <person name="Lombard V."/>
            <person name="Henrissat B."/>
            <person name="Knabe N."/>
            <person name="Kuees U."/>
            <person name="Lilly W.W."/>
            <person name="Lindquist E."/>
            <person name="Lucas S."/>
            <person name="Magnuson J.K."/>
            <person name="Piumi F."/>
            <person name="Raudaskoski M."/>
            <person name="Salamov A."/>
            <person name="Schmutz J."/>
            <person name="Schwarze F.W.M.R."/>
            <person name="vanKuyk P.A."/>
            <person name="Horton J.S."/>
            <person name="Grigoriev I.V."/>
            <person name="Woesten H.A.B."/>
        </authorList>
    </citation>
    <scope>NUCLEOTIDE SEQUENCE [LARGE SCALE GENOMIC DNA]</scope>
    <source>
        <strain evidence="3">H4-8 / FGSC 9210</strain>
    </source>
</reference>
<name>D8Q4T8_SCHCM</name>
<gene>
    <name evidence="2" type="ORF">SCHCODRAFT_15792</name>
</gene>
<proteinExistence type="predicted"/>
<dbReference type="Gene3D" id="6.10.140.2220">
    <property type="match status" value="1"/>
</dbReference>
<evidence type="ECO:0000313" key="2">
    <source>
        <dbReference type="EMBL" id="EFI97295.1"/>
    </source>
</evidence>
<dbReference type="eggNOG" id="ENOG502S2D3">
    <property type="taxonomic scope" value="Eukaryota"/>
</dbReference>
<dbReference type="SUPFAM" id="SSF144232">
    <property type="entry name" value="HIT/MYND zinc finger-like"/>
    <property type="match status" value="1"/>
</dbReference>
<keyword evidence="3" id="KW-1185">Reference proteome</keyword>
<dbReference type="InParanoid" id="D8Q4T8"/>
<feature type="domain" description="DUF4470" evidence="1">
    <location>
        <begin position="120"/>
        <end position="218"/>
    </location>
</feature>
<dbReference type="InterPro" id="IPR027974">
    <property type="entry name" value="DUF4470"/>
</dbReference>
<dbReference type="EMBL" id="GL377306">
    <property type="protein sequence ID" value="EFI97295.1"/>
    <property type="molecule type" value="Genomic_DNA"/>
</dbReference>
<dbReference type="OMA" id="HYQGKCD"/>
<evidence type="ECO:0000259" key="1">
    <source>
        <dbReference type="Pfam" id="PF14737"/>
    </source>
</evidence>
<evidence type="ECO:0000313" key="3">
    <source>
        <dbReference type="Proteomes" id="UP000007431"/>
    </source>
</evidence>
<dbReference type="VEuPathDB" id="FungiDB:SCHCODRAFT_02292327"/>
<dbReference type="HOGENOM" id="CLU_018400_1_0_1"/>
<organism evidence="3">
    <name type="scientific">Schizophyllum commune (strain H4-8 / FGSC 9210)</name>
    <name type="common">Split gill fungus</name>
    <dbReference type="NCBI Taxonomy" id="578458"/>
    <lineage>
        <taxon>Eukaryota</taxon>
        <taxon>Fungi</taxon>
        <taxon>Dikarya</taxon>
        <taxon>Basidiomycota</taxon>
        <taxon>Agaricomycotina</taxon>
        <taxon>Agaricomycetes</taxon>
        <taxon>Agaricomycetidae</taxon>
        <taxon>Agaricales</taxon>
        <taxon>Schizophyllaceae</taxon>
        <taxon>Schizophyllum</taxon>
    </lineage>
</organism>
<accession>D8Q4T8</accession>
<dbReference type="Pfam" id="PF14737">
    <property type="entry name" value="DUF4470"/>
    <property type="match status" value="1"/>
</dbReference>
<dbReference type="Proteomes" id="UP000007431">
    <property type="component" value="Unassembled WGS sequence"/>
</dbReference>
<dbReference type="AlphaFoldDB" id="D8Q4T8"/>
<sequence>MDFATVLRGIFPDPQYIPKVLAMMFEDRRRQLYSSPPSVSRVAGCSNPKCVGQHSTTIKVCSKYCSRPCQVAHWPTHKVDCNNPYNETTWQPGWLNDRRVPAWVTAGPSHSLFGSTGQYLWGNVPAIDCMGAVMQEGAAVSCRDLNICFAASGDIRNLVSTVNGLPDDYSGTCRILINDSSPCVTTRNLLILYALLRAGRPIEDAAESALHLWYSAILRPSDAAEMYLCAQRIYGDIQLQADNFEIQSVYDLRGDGKLYAKQPLDDMVSIRMLISTHGAEEALASMHDTMLHPSRIDYRDRFLASLQPSHRTAWARNKRIGVLASFADDTSDFTEPNRTMFSPDGQWMTLDSADQLHGWPVQDVLLSGQRSGLAPADVYGCLCVHVRGQLIEFARRMERFRIDIHVSQADARDLAVDIVLNAYAPHFTPGCFDRIETSNVADYIGLARVIDDWGPLLSRQNQDASLLAYTMNWHVQRTDVPATDHCMASSEGARDVQFARTARAMVCDVFAAHLSLTLPSRIGQVMSIMSGGLILPEVTLFTENMAAFCDTSTAFERWLDKQGVKQISEKRGLRMRQRNRIHPKRFGAKLDAGPNDVPEMTEDTFYNLYNLGGAYAPVRFLEFEACRD</sequence>
<protein>
    <recommendedName>
        <fullName evidence="1">DUF4470 domain-containing protein</fullName>
    </recommendedName>
</protein>